<evidence type="ECO:0000313" key="9">
    <source>
        <dbReference type="Proteomes" id="UP001596012"/>
    </source>
</evidence>
<dbReference type="Pfam" id="PF01799">
    <property type="entry name" value="Fer2_2"/>
    <property type="match status" value="1"/>
</dbReference>
<dbReference type="Proteomes" id="UP001596012">
    <property type="component" value="Unassembled WGS sequence"/>
</dbReference>
<name>A0ABV8Z449_9ACTN</name>
<dbReference type="Gene3D" id="1.10.150.120">
    <property type="entry name" value="[2Fe-2S]-binding domain"/>
    <property type="match status" value="1"/>
</dbReference>
<gene>
    <name evidence="8" type="ORF">ACFPH6_48600</name>
</gene>
<dbReference type="SUPFAM" id="SSF54292">
    <property type="entry name" value="2Fe-2S ferredoxin-like"/>
    <property type="match status" value="1"/>
</dbReference>
<dbReference type="PANTHER" id="PTHR44379">
    <property type="entry name" value="OXIDOREDUCTASE WITH IRON-SULFUR SUBUNIT"/>
    <property type="match status" value="1"/>
</dbReference>
<evidence type="ECO:0000313" key="8">
    <source>
        <dbReference type="EMBL" id="MFC4472252.1"/>
    </source>
</evidence>
<keyword evidence="3" id="KW-0560">Oxidoreductase</keyword>
<dbReference type="PROSITE" id="PS00197">
    <property type="entry name" value="2FE2S_FER_1"/>
    <property type="match status" value="1"/>
</dbReference>
<dbReference type="PANTHER" id="PTHR44379:SF5">
    <property type="entry name" value="OXIDOREDUCTASE WITH IRON-SULFUR SUBUNIT"/>
    <property type="match status" value="1"/>
</dbReference>
<reference evidence="9" key="1">
    <citation type="journal article" date="2019" name="Int. J. Syst. Evol. Microbiol.">
        <title>The Global Catalogue of Microorganisms (GCM) 10K type strain sequencing project: providing services to taxonomists for standard genome sequencing and annotation.</title>
        <authorList>
            <consortium name="The Broad Institute Genomics Platform"/>
            <consortium name="The Broad Institute Genome Sequencing Center for Infectious Disease"/>
            <person name="Wu L."/>
            <person name="Ma J."/>
        </authorList>
    </citation>
    <scope>NUCLEOTIDE SEQUENCE [LARGE SCALE GENOMIC DNA]</scope>
    <source>
        <strain evidence="9">DT43</strain>
    </source>
</reference>
<feature type="domain" description="[2Fe-2S]-binding" evidence="7">
    <location>
        <begin position="89"/>
        <end position="163"/>
    </location>
</feature>
<evidence type="ECO:0000259" key="7">
    <source>
        <dbReference type="Pfam" id="PF01799"/>
    </source>
</evidence>
<comment type="caution">
    <text evidence="8">The sequence shown here is derived from an EMBL/GenBank/DDBJ whole genome shotgun (WGS) entry which is preliminary data.</text>
</comment>
<sequence>MTIADATNTSRTTTDIHAIEVTVDGRPEQGTVSSRTLLVHWLRDELDKRGPKIGCDTGNCGACTIRWDGRLAKSCMVLAVQADGTDVRTAASLADEAGILNPLQQCFKEHHALQCGYCTSGMLMTATDLLQSGEEITDRSVRRALKGNICRCTGYENIVRAIRAAAGQDVPKPHGHEAAAVATAEAASAAAAEASSEKGEEQ</sequence>
<dbReference type="InterPro" id="IPR051452">
    <property type="entry name" value="Diverse_Oxidoreductases"/>
</dbReference>
<keyword evidence="5" id="KW-0411">Iron-sulfur</keyword>
<keyword evidence="2" id="KW-0479">Metal-binding</keyword>
<dbReference type="InterPro" id="IPR002888">
    <property type="entry name" value="2Fe-2S-bd"/>
</dbReference>
<dbReference type="Gene3D" id="3.10.20.30">
    <property type="match status" value="1"/>
</dbReference>
<evidence type="ECO:0000256" key="3">
    <source>
        <dbReference type="ARBA" id="ARBA00023002"/>
    </source>
</evidence>
<organism evidence="8 9">
    <name type="scientific">Streptomyces xiangluensis</name>
    <dbReference type="NCBI Taxonomy" id="2665720"/>
    <lineage>
        <taxon>Bacteria</taxon>
        <taxon>Bacillati</taxon>
        <taxon>Actinomycetota</taxon>
        <taxon>Actinomycetes</taxon>
        <taxon>Kitasatosporales</taxon>
        <taxon>Streptomycetaceae</taxon>
        <taxon>Streptomyces</taxon>
    </lineage>
</organism>
<proteinExistence type="predicted"/>
<evidence type="ECO:0000256" key="6">
    <source>
        <dbReference type="SAM" id="MobiDB-lite"/>
    </source>
</evidence>
<evidence type="ECO:0000256" key="2">
    <source>
        <dbReference type="ARBA" id="ARBA00022723"/>
    </source>
</evidence>
<keyword evidence="9" id="KW-1185">Reference proteome</keyword>
<dbReference type="InterPro" id="IPR036884">
    <property type="entry name" value="2Fe-2S-bd_dom_sf"/>
</dbReference>
<dbReference type="InterPro" id="IPR012675">
    <property type="entry name" value="Beta-grasp_dom_sf"/>
</dbReference>
<keyword evidence="1" id="KW-0001">2Fe-2S</keyword>
<feature type="compositionally biased region" description="Low complexity" evidence="6">
    <location>
        <begin position="178"/>
        <end position="194"/>
    </location>
</feature>
<keyword evidence="4" id="KW-0408">Iron</keyword>
<evidence type="ECO:0000256" key="1">
    <source>
        <dbReference type="ARBA" id="ARBA00022714"/>
    </source>
</evidence>
<dbReference type="SUPFAM" id="SSF47741">
    <property type="entry name" value="CO dehydrogenase ISP C-domain like"/>
    <property type="match status" value="1"/>
</dbReference>
<evidence type="ECO:0000256" key="4">
    <source>
        <dbReference type="ARBA" id="ARBA00023004"/>
    </source>
</evidence>
<dbReference type="EMBL" id="JBHSFG010000111">
    <property type="protein sequence ID" value="MFC4472252.1"/>
    <property type="molecule type" value="Genomic_DNA"/>
</dbReference>
<dbReference type="RefSeq" id="WP_386355730.1">
    <property type="nucleotide sequence ID" value="NZ_JBHSFG010000111.1"/>
</dbReference>
<dbReference type="InterPro" id="IPR036010">
    <property type="entry name" value="2Fe-2S_ferredoxin-like_sf"/>
</dbReference>
<accession>A0ABV8Z449</accession>
<dbReference type="InterPro" id="IPR006058">
    <property type="entry name" value="2Fe2S_fd_BS"/>
</dbReference>
<feature type="region of interest" description="Disordered" evidence="6">
    <location>
        <begin position="169"/>
        <end position="202"/>
    </location>
</feature>
<protein>
    <submittedName>
        <fullName evidence="8">(2Fe-2S)-binding protein</fullName>
    </submittedName>
</protein>
<evidence type="ECO:0000256" key="5">
    <source>
        <dbReference type="ARBA" id="ARBA00023014"/>
    </source>
</evidence>